<feature type="signal peptide" evidence="1">
    <location>
        <begin position="1"/>
        <end position="23"/>
    </location>
</feature>
<dbReference type="NCBIfam" id="TIGR01599">
    <property type="entry name" value="PYST-A"/>
    <property type="match status" value="1"/>
</dbReference>
<comment type="caution">
    <text evidence="2">The sequence shown here is derived from an EMBL/GenBank/DDBJ whole genome shotgun (WGS) entry which is preliminary data.</text>
</comment>
<evidence type="ECO:0000313" key="2">
    <source>
        <dbReference type="EMBL" id="EAA15239.1"/>
    </source>
</evidence>
<dbReference type="EMBL" id="AABL01000101">
    <property type="protein sequence ID" value="EAA15239.1"/>
    <property type="molecule type" value="Genomic_DNA"/>
</dbReference>
<keyword evidence="3" id="KW-1185">Reference proteome</keyword>
<dbReference type="AlphaFoldDB" id="Q7RSK3"/>
<dbReference type="InterPro" id="IPR006486">
    <property type="entry name" value="PYST_A"/>
</dbReference>
<feature type="chain" id="PRO_5004292404" description="Fam-a protein" evidence="1">
    <location>
        <begin position="24"/>
        <end position="301"/>
    </location>
</feature>
<dbReference type="InParanoid" id="Q7RSK3"/>
<keyword evidence="1" id="KW-0732">Signal</keyword>
<evidence type="ECO:0008006" key="4">
    <source>
        <dbReference type="Google" id="ProtNLM"/>
    </source>
</evidence>
<proteinExistence type="predicted"/>
<dbReference type="PaxDb" id="73239-Q7RSK3"/>
<dbReference type="Proteomes" id="UP000008553">
    <property type="component" value="Unassembled WGS sequence"/>
</dbReference>
<sequence length="301" mass="34344">MNKRYITITLMLLSLAGYMQNVALEIETDADGAKNATSSLQKVDILEEYTDIVCDDLREISMAMDHANESSTLLLKLAENMDGYSVDSTENENKIIYSKKIGNMDIGRFHVTIPSAYKYSDVVEKIWDYNDKQKSDPNFINGYLTRVYTPFLIVMEQSKINQENRPLRKKYSVAAKVKLSNDTTVIVCPTRTINFIGAINKKTNLKDFLENTKPIQTDIGGEEALIKLASNIAGYIIKHRGNNVEVTYINAIYNSGNSTNFDDDKSYRDIIYTNIQRLAQRIQNVVYFKYNVNNLLKHILL</sequence>
<dbReference type="KEGG" id="pyo:PY17X_1400300"/>
<protein>
    <recommendedName>
        <fullName evidence="4">Fam-a protein</fullName>
    </recommendedName>
</protein>
<organism evidence="2 3">
    <name type="scientific">Plasmodium yoelii yoelii</name>
    <dbReference type="NCBI Taxonomy" id="73239"/>
    <lineage>
        <taxon>Eukaryota</taxon>
        <taxon>Sar</taxon>
        <taxon>Alveolata</taxon>
        <taxon>Apicomplexa</taxon>
        <taxon>Aconoidasida</taxon>
        <taxon>Haemosporida</taxon>
        <taxon>Plasmodiidae</taxon>
        <taxon>Plasmodium</taxon>
        <taxon>Plasmodium (Vinckeia)</taxon>
    </lineage>
</organism>
<accession>Q7RSK3</accession>
<reference evidence="2 3" key="1">
    <citation type="journal article" date="2002" name="Nature">
        <title>Genome sequence and comparative analysis of the model rodent malaria parasite Plasmodium yoelii yoelii.</title>
        <authorList>
            <person name="Carlton J.M."/>
            <person name="Angiuoli S.V."/>
            <person name="Suh B.B."/>
            <person name="Kooij T.W."/>
            <person name="Pertea M."/>
            <person name="Silva J.C."/>
            <person name="Ermolaeva M.D."/>
            <person name="Allen J.E."/>
            <person name="Selengut J.D."/>
            <person name="Koo H.L."/>
            <person name="Peterson J.D."/>
            <person name="Pop M."/>
            <person name="Kosack D.S."/>
            <person name="Shumway M.F."/>
            <person name="Bidwell S.L."/>
            <person name="Shallom S.J."/>
            <person name="van Aken S.E."/>
            <person name="Riedmuller S.B."/>
            <person name="Feldblyum T.V."/>
            <person name="Cho J.K."/>
            <person name="Quackenbush J."/>
            <person name="Sedegah M."/>
            <person name="Shoaibi A."/>
            <person name="Cummings L.M."/>
            <person name="Florens L."/>
            <person name="Yates J.R."/>
            <person name="Raine J.D."/>
            <person name="Sinden R.E."/>
            <person name="Harris M.A."/>
            <person name="Cunningham D.A."/>
            <person name="Preiser P.R."/>
            <person name="Bergman L.W."/>
            <person name="Vaidya A.B."/>
            <person name="van Lin L.H."/>
            <person name="Janse C.J."/>
            <person name="Waters A.P."/>
            <person name="Smith H.O."/>
            <person name="White O.R."/>
            <person name="Salzberg S.L."/>
            <person name="Venter J.C."/>
            <person name="Fraser C.M."/>
            <person name="Hoffman S.L."/>
            <person name="Gardner M.J."/>
            <person name="Carucci D.J."/>
        </authorList>
    </citation>
    <scope>NUCLEOTIDE SEQUENCE [LARGE SCALE GENOMIC DNA]</scope>
    <source>
        <strain evidence="2 3">17XNL</strain>
    </source>
</reference>
<evidence type="ECO:0000313" key="3">
    <source>
        <dbReference type="Proteomes" id="UP000008553"/>
    </source>
</evidence>
<name>Q7RSK3_PLAYO</name>
<gene>
    <name evidence="2" type="ORF">PY00352</name>
</gene>
<evidence type="ECO:0000256" key="1">
    <source>
        <dbReference type="SAM" id="SignalP"/>
    </source>
</evidence>
<dbReference type="SUPFAM" id="SSF55961">
    <property type="entry name" value="Bet v1-like"/>
    <property type="match status" value="1"/>
</dbReference>